<feature type="region of interest" description="Disordered" evidence="4">
    <location>
        <begin position="1"/>
        <end position="42"/>
    </location>
</feature>
<evidence type="ECO:0000313" key="7">
    <source>
        <dbReference type="Proteomes" id="UP000614601"/>
    </source>
</evidence>
<dbReference type="GO" id="GO:0006366">
    <property type="term" value="P:transcription by RNA polymerase II"/>
    <property type="evidence" value="ECO:0007669"/>
    <property type="project" value="TreeGrafter"/>
</dbReference>
<feature type="compositionally biased region" description="Basic and acidic residues" evidence="4">
    <location>
        <begin position="59"/>
        <end position="74"/>
    </location>
</feature>
<dbReference type="EMBL" id="CAJFCW020000001">
    <property type="protein sequence ID" value="CAG9084613.1"/>
    <property type="molecule type" value="Genomic_DNA"/>
</dbReference>
<comment type="caution">
    <text evidence="6">The sequence shown here is derived from an EMBL/GenBank/DDBJ whole genome shotgun (WGS) entry which is preliminary data.</text>
</comment>
<dbReference type="InterPro" id="IPR054414">
    <property type="entry name" value="Ccdc124/Oxs1_C"/>
</dbReference>
<dbReference type="PANTHER" id="PTHR21680">
    <property type="entry name" value="COILED-COIL DOMAIN-CONTAINING PROTEIN 124"/>
    <property type="match status" value="1"/>
</dbReference>
<evidence type="ECO:0000256" key="2">
    <source>
        <dbReference type="ARBA" id="ARBA00008296"/>
    </source>
</evidence>
<dbReference type="Proteomes" id="UP000614601">
    <property type="component" value="Unassembled WGS sequence"/>
</dbReference>
<evidence type="ECO:0000256" key="4">
    <source>
        <dbReference type="SAM" id="MobiDB-lite"/>
    </source>
</evidence>
<keyword evidence="3" id="KW-0175">Coiled coil</keyword>
<dbReference type="GO" id="GO:0030496">
    <property type="term" value="C:midbody"/>
    <property type="evidence" value="ECO:0007669"/>
    <property type="project" value="UniProtKB-SubCell"/>
</dbReference>
<proteinExistence type="inferred from homology"/>
<keyword evidence="7" id="KW-1185">Reference proteome</keyword>
<dbReference type="GO" id="GO:0003713">
    <property type="term" value="F:transcription coactivator activity"/>
    <property type="evidence" value="ECO:0007669"/>
    <property type="project" value="TreeGrafter"/>
</dbReference>
<evidence type="ECO:0000256" key="1">
    <source>
        <dbReference type="ARBA" id="ARBA00004214"/>
    </source>
</evidence>
<comment type="similarity">
    <text evidence="2">Belongs to the CCDC124 family.</text>
</comment>
<comment type="subcellular location">
    <subcellularLocation>
        <location evidence="1">Midbody</location>
    </subcellularLocation>
</comment>
<evidence type="ECO:0000259" key="5">
    <source>
        <dbReference type="Pfam" id="PF06244"/>
    </source>
</evidence>
<sequence length="214" mass="24727">MPKKFTGMNQKSAVAKAKKNEAREVEKAKTEKAKEDAKWAEDDTKVLKKLQRKEEQELKRLEAQQKKQENKQAYESEMQNIGKEKPSASKVTKAQIDAIVKQEKAEQERERLRLLEESKKIVVPDHLQENMNRMNIGEVARNVNDALKILGDKGPAEPQKSLKTAYSDFEARRLPQLKEEKPTLRLSQLKQLLKKEWQKSPENPLNEKIMGIIS</sequence>
<dbReference type="AlphaFoldDB" id="A0A811JV75"/>
<dbReference type="Pfam" id="PF06244">
    <property type="entry name" value="Ccdc124"/>
    <property type="match status" value="1"/>
</dbReference>
<accession>A0A811JV75</accession>
<dbReference type="EMBL" id="CAJFDH010000001">
    <property type="protein sequence ID" value="CAD5207169.1"/>
    <property type="molecule type" value="Genomic_DNA"/>
</dbReference>
<dbReference type="Proteomes" id="UP000783686">
    <property type="component" value="Unassembled WGS sequence"/>
</dbReference>
<dbReference type="GO" id="GO:0005634">
    <property type="term" value="C:nucleus"/>
    <property type="evidence" value="ECO:0007669"/>
    <property type="project" value="TreeGrafter"/>
</dbReference>
<feature type="domain" description="Coiled-coil" evidence="5">
    <location>
        <begin position="130"/>
        <end position="206"/>
    </location>
</feature>
<dbReference type="OrthoDB" id="76412at2759"/>
<dbReference type="InterPro" id="IPR010422">
    <property type="entry name" value="Ccdc124/Oxs1"/>
</dbReference>
<evidence type="ECO:0000313" key="6">
    <source>
        <dbReference type="EMBL" id="CAD5207169.1"/>
    </source>
</evidence>
<protein>
    <recommendedName>
        <fullName evidence="5">Coiled-coil domain-containing protein</fullName>
    </recommendedName>
</protein>
<evidence type="ECO:0000256" key="3">
    <source>
        <dbReference type="ARBA" id="ARBA00023054"/>
    </source>
</evidence>
<organism evidence="6 7">
    <name type="scientific">Bursaphelenchus okinawaensis</name>
    <dbReference type="NCBI Taxonomy" id="465554"/>
    <lineage>
        <taxon>Eukaryota</taxon>
        <taxon>Metazoa</taxon>
        <taxon>Ecdysozoa</taxon>
        <taxon>Nematoda</taxon>
        <taxon>Chromadorea</taxon>
        <taxon>Rhabditida</taxon>
        <taxon>Tylenchina</taxon>
        <taxon>Tylenchomorpha</taxon>
        <taxon>Aphelenchoidea</taxon>
        <taxon>Aphelenchoididae</taxon>
        <taxon>Bursaphelenchus</taxon>
    </lineage>
</organism>
<name>A0A811JV75_9BILA</name>
<feature type="region of interest" description="Disordered" evidence="4">
    <location>
        <begin position="59"/>
        <end position="91"/>
    </location>
</feature>
<dbReference type="PANTHER" id="PTHR21680:SF0">
    <property type="entry name" value="COILED-COIL DOMAIN-CONTAINING PROTEIN 124"/>
    <property type="match status" value="1"/>
</dbReference>
<gene>
    <name evidence="6" type="ORF">BOKJ2_LOCUS1853</name>
</gene>
<reference evidence="6" key="1">
    <citation type="submission" date="2020-09" db="EMBL/GenBank/DDBJ databases">
        <authorList>
            <person name="Kikuchi T."/>
        </authorList>
    </citation>
    <scope>NUCLEOTIDE SEQUENCE</scope>
    <source>
        <strain evidence="6">SH1</strain>
    </source>
</reference>
<feature type="compositionally biased region" description="Basic and acidic residues" evidence="4">
    <location>
        <begin position="18"/>
        <end position="42"/>
    </location>
</feature>